<name>A0A7I7NZE3_9MYCO</name>
<feature type="region of interest" description="Disordered" evidence="1">
    <location>
        <begin position="13"/>
        <end position="33"/>
    </location>
</feature>
<gene>
    <name evidence="2" type="ORF">MSEO_21130</name>
</gene>
<reference evidence="2 3" key="1">
    <citation type="journal article" date="2019" name="Emerg. Microbes Infect.">
        <title>Comprehensive subspecies identification of 175 nontuberculous mycobacteria species based on 7547 genomic profiles.</title>
        <authorList>
            <person name="Matsumoto Y."/>
            <person name="Kinjo T."/>
            <person name="Motooka D."/>
            <person name="Nabeya D."/>
            <person name="Jung N."/>
            <person name="Uechi K."/>
            <person name="Horii T."/>
            <person name="Iida T."/>
            <person name="Fujita J."/>
            <person name="Nakamura S."/>
        </authorList>
    </citation>
    <scope>NUCLEOTIDE SEQUENCE [LARGE SCALE GENOMIC DNA]</scope>
    <source>
        <strain evidence="2 3">JCM 16018</strain>
    </source>
</reference>
<dbReference type="AlphaFoldDB" id="A0A7I7NZE3"/>
<sequence>MPLTATEILPTAGTGLKGSALGTGADDGLTSQRPGWPTVVVIGPAWGPPVEHAPSEIVAAMVAVAMRMRFASWWWRAVLVIVVASRLPLARVGHRIDDAAAVDGRPEQDG</sequence>
<organism evidence="2 3">
    <name type="scientific">Mycobacterium seoulense</name>
    <dbReference type="NCBI Taxonomy" id="386911"/>
    <lineage>
        <taxon>Bacteria</taxon>
        <taxon>Bacillati</taxon>
        <taxon>Actinomycetota</taxon>
        <taxon>Actinomycetes</taxon>
        <taxon>Mycobacteriales</taxon>
        <taxon>Mycobacteriaceae</taxon>
        <taxon>Mycobacterium</taxon>
    </lineage>
</organism>
<keyword evidence="3" id="KW-1185">Reference proteome</keyword>
<dbReference type="EMBL" id="AP022582">
    <property type="protein sequence ID" value="BBY01614.1"/>
    <property type="molecule type" value="Genomic_DNA"/>
</dbReference>
<proteinExistence type="predicted"/>
<dbReference type="Proteomes" id="UP000466632">
    <property type="component" value="Chromosome"/>
</dbReference>
<evidence type="ECO:0000313" key="2">
    <source>
        <dbReference type="EMBL" id="BBY01614.1"/>
    </source>
</evidence>
<evidence type="ECO:0000313" key="3">
    <source>
        <dbReference type="Proteomes" id="UP000466632"/>
    </source>
</evidence>
<evidence type="ECO:0000256" key="1">
    <source>
        <dbReference type="SAM" id="MobiDB-lite"/>
    </source>
</evidence>
<dbReference type="KEGG" id="mseo:MSEO_21130"/>
<protein>
    <submittedName>
        <fullName evidence="2">Uncharacterized protein</fullName>
    </submittedName>
</protein>
<accession>A0A7I7NZE3</accession>